<dbReference type="InterPro" id="IPR001627">
    <property type="entry name" value="Semap_dom"/>
</dbReference>
<dbReference type="GO" id="GO:0008045">
    <property type="term" value="P:motor neuron axon guidance"/>
    <property type="evidence" value="ECO:0007669"/>
    <property type="project" value="TreeGrafter"/>
</dbReference>
<dbReference type="GO" id="GO:0005886">
    <property type="term" value="C:plasma membrane"/>
    <property type="evidence" value="ECO:0007669"/>
    <property type="project" value="TreeGrafter"/>
</dbReference>
<keyword evidence="2" id="KW-0732">Signal</keyword>
<comment type="caution">
    <text evidence="4">The sequence shown here is derived from an EMBL/GenBank/DDBJ whole genome shotgun (WGS) entry which is preliminary data.</text>
</comment>
<accession>A0AAD9KUP5</accession>
<feature type="chain" id="PRO_5042226290" description="Sema domain-containing protein" evidence="2">
    <location>
        <begin position="27"/>
        <end position="282"/>
    </location>
</feature>
<proteinExistence type="predicted"/>
<dbReference type="AlphaFoldDB" id="A0AAD9KUP5"/>
<dbReference type="PROSITE" id="PS51004">
    <property type="entry name" value="SEMA"/>
    <property type="match status" value="1"/>
</dbReference>
<dbReference type="GO" id="GO:0008360">
    <property type="term" value="P:regulation of cell shape"/>
    <property type="evidence" value="ECO:0007669"/>
    <property type="project" value="TreeGrafter"/>
</dbReference>
<evidence type="ECO:0000313" key="5">
    <source>
        <dbReference type="Proteomes" id="UP001209878"/>
    </source>
</evidence>
<dbReference type="GO" id="GO:0030334">
    <property type="term" value="P:regulation of cell migration"/>
    <property type="evidence" value="ECO:0007669"/>
    <property type="project" value="TreeGrafter"/>
</dbReference>
<dbReference type="InterPro" id="IPR015943">
    <property type="entry name" value="WD40/YVTN_repeat-like_dom_sf"/>
</dbReference>
<gene>
    <name evidence="4" type="ORF">NP493_619g04002</name>
</gene>
<feature type="domain" description="Sema" evidence="3">
    <location>
        <begin position="18"/>
        <end position="282"/>
    </location>
</feature>
<feature type="signal peptide" evidence="2">
    <location>
        <begin position="1"/>
        <end position="26"/>
    </location>
</feature>
<dbReference type="Proteomes" id="UP001209878">
    <property type="component" value="Unassembled WGS sequence"/>
</dbReference>
<evidence type="ECO:0000256" key="1">
    <source>
        <dbReference type="PROSITE-ProRule" id="PRU00352"/>
    </source>
</evidence>
<dbReference type="InterPro" id="IPR036352">
    <property type="entry name" value="Semap_dom_sf"/>
</dbReference>
<evidence type="ECO:0000256" key="2">
    <source>
        <dbReference type="SAM" id="SignalP"/>
    </source>
</evidence>
<dbReference type="SUPFAM" id="SSF101912">
    <property type="entry name" value="Sema domain"/>
    <property type="match status" value="1"/>
</dbReference>
<dbReference type="InterPro" id="IPR031148">
    <property type="entry name" value="Plexin"/>
</dbReference>
<organism evidence="4 5">
    <name type="scientific">Ridgeia piscesae</name>
    <name type="common">Tubeworm</name>
    <dbReference type="NCBI Taxonomy" id="27915"/>
    <lineage>
        <taxon>Eukaryota</taxon>
        <taxon>Metazoa</taxon>
        <taxon>Spiralia</taxon>
        <taxon>Lophotrochozoa</taxon>
        <taxon>Annelida</taxon>
        <taxon>Polychaeta</taxon>
        <taxon>Sedentaria</taxon>
        <taxon>Canalipalpata</taxon>
        <taxon>Sabellida</taxon>
        <taxon>Siboglinidae</taxon>
        <taxon>Ridgeia</taxon>
    </lineage>
</organism>
<evidence type="ECO:0000259" key="3">
    <source>
        <dbReference type="PROSITE" id="PS51004"/>
    </source>
</evidence>
<evidence type="ECO:0000313" key="4">
    <source>
        <dbReference type="EMBL" id="KAK2177088.1"/>
    </source>
</evidence>
<keyword evidence="5" id="KW-1185">Reference proteome</keyword>
<dbReference type="GO" id="GO:0097374">
    <property type="term" value="P:sensory neuron axon guidance"/>
    <property type="evidence" value="ECO:0007669"/>
    <property type="project" value="TreeGrafter"/>
</dbReference>
<sequence length="282" mass="31210">MCRHSMRVNLVHTFCLFCLVVSQAESSKSYLRTFVDSRSMANDSMLQRLSLDVDTGDIFVAGRNVLYRLCTNLTLQQSVSLGPVCEQSDAASVCTLSTDNDPRLLLPFPGGRHLLFCGTSEHGLCSVYDTAELSGRTMAKDSKLSHLGGDSSVVALFANGGSVGNEETTLYVGHARDRRPNTLSPPVFAALTITKDTSDILKAVYRYENVGTGIRTAMELSDEGRRQDFRYDFIYTFKHGGFVYFVTVQRNNTSLHMPYVTKLARVCQADPGFYSYTEVQLG</sequence>
<dbReference type="Gene3D" id="2.130.10.10">
    <property type="entry name" value="YVTN repeat-like/Quinoprotein amine dehydrogenase"/>
    <property type="match status" value="1"/>
</dbReference>
<reference evidence="4" key="1">
    <citation type="journal article" date="2023" name="Mol. Biol. Evol.">
        <title>Third-Generation Sequencing Reveals the Adaptive Role of the Epigenome in Three Deep-Sea Polychaetes.</title>
        <authorList>
            <person name="Perez M."/>
            <person name="Aroh O."/>
            <person name="Sun Y."/>
            <person name="Lan Y."/>
            <person name="Juniper S.K."/>
            <person name="Young C.R."/>
            <person name="Angers B."/>
            <person name="Qian P.Y."/>
        </authorList>
    </citation>
    <scope>NUCLEOTIDE SEQUENCE</scope>
    <source>
        <strain evidence="4">R07B-5</strain>
    </source>
</reference>
<dbReference type="GO" id="GO:0050772">
    <property type="term" value="P:positive regulation of axonogenesis"/>
    <property type="evidence" value="ECO:0007669"/>
    <property type="project" value="TreeGrafter"/>
</dbReference>
<dbReference type="PANTHER" id="PTHR22625">
    <property type="entry name" value="PLEXIN"/>
    <property type="match status" value="1"/>
</dbReference>
<dbReference type="GO" id="GO:0007162">
    <property type="term" value="P:negative regulation of cell adhesion"/>
    <property type="evidence" value="ECO:0007669"/>
    <property type="project" value="TreeGrafter"/>
</dbReference>
<comment type="caution">
    <text evidence="1">Lacks conserved residue(s) required for the propagation of feature annotation.</text>
</comment>
<dbReference type="EMBL" id="JAODUO010000619">
    <property type="protein sequence ID" value="KAK2177088.1"/>
    <property type="molecule type" value="Genomic_DNA"/>
</dbReference>
<protein>
    <recommendedName>
        <fullName evidence="3">Sema domain-containing protein</fullName>
    </recommendedName>
</protein>
<dbReference type="PANTHER" id="PTHR22625:SF44">
    <property type="entry name" value="PLEXIN-B"/>
    <property type="match status" value="1"/>
</dbReference>
<name>A0AAD9KUP5_RIDPI</name>
<dbReference type="GO" id="GO:0002116">
    <property type="term" value="C:semaphorin receptor complex"/>
    <property type="evidence" value="ECO:0007669"/>
    <property type="project" value="TreeGrafter"/>
</dbReference>
<dbReference type="GO" id="GO:0017154">
    <property type="term" value="F:semaphorin receptor activity"/>
    <property type="evidence" value="ECO:0007669"/>
    <property type="project" value="InterPro"/>
</dbReference>